<dbReference type="FunFam" id="2.10.110.10:FF:000177">
    <property type="entry name" value="LIM homeobox 9"/>
    <property type="match status" value="1"/>
</dbReference>
<evidence type="ECO:0000256" key="10">
    <source>
        <dbReference type="PROSITE-ProRule" id="PRU00125"/>
    </source>
</evidence>
<feature type="region of interest" description="Disordered" evidence="12">
    <location>
        <begin position="217"/>
        <end position="288"/>
    </location>
</feature>
<dbReference type="PROSITE" id="PS00478">
    <property type="entry name" value="LIM_DOMAIN_1"/>
    <property type="match status" value="1"/>
</dbReference>
<dbReference type="GO" id="GO:0000977">
    <property type="term" value="F:RNA polymerase II transcription regulatory region sequence-specific DNA binding"/>
    <property type="evidence" value="ECO:0007669"/>
    <property type="project" value="TreeGrafter"/>
</dbReference>
<dbReference type="CDD" id="cd00086">
    <property type="entry name" value="homeodomain"/>
    <property type="match status" value="1"/>
</dbReference>
<evidence type="ECO:0000259" key="13">
    <source>
        <dbReference type="PROSITE" id="PS50023"/>
    </source>
</evidence>
<feature type="compositionally biased region" description="Gly residues" evidence="12">
    <location>
        <begin position="402"/>
        <end position="412"/>
    </location>
</feature>
<dbReference type="GeneID" id="117640323"/>
<feature type="compositionally biased region" description="Low complexity" evidence="12">
    <location>
        <begin position="44"/>
        <end position="55"/>
    </location>
</feature>
<feature type="compositionally biased region" description="Low complexity" evidence="12">
    <location>
        <begin position="262"/>
        <end position="275"/>
    </location>
</feature>
<keyword evidence="15" id="KW-1185">Reference proteome</keyword>
<dbReference type="AlphaFoldDB" id="A0A6P8XZN7"/>
<feature type="compositionally biased region" description="Pro residues" evidence="12">
    <location>
        <begin position="217"/>
        <end position="228"/>
    </location>
</feature>
<dbReference type="KEGG" id="tpal:117640323"/>
<feature type="domain" description="LIM zinc-binding" evidence="13">
    <location>
        <begin position="154"/>
        <end position="216"/>
    </location>
</feature>
<feature type="region of interest" description="Disordered" evidence="12">
    <location>
        <begin position="1"/>
        <end position="87"/>
    </location>
</feature>
<dbReference type="Gene3D" id="1.10.10.60">
    <property type="entry name" value="Homeodomain-like"/>
    <property type="match status" value="1"/>
</dbReference>
<accession>A0A6P8XZN7</accession>
<dbReference type="PROSITE" id="PS50023">
    <property type="entry name" value="LIM_DOMAIN_2"/>
    <property type="match status" value="2"/>
</dbReference>
<protein>
    <submittedName>
        <fullName evidence="16">LIM/homeobox protein Lhx9-like</fullName>
    </submittedName>
</protein>
<evidence type="ECO:0000256" key="12">
    <source>
        <dbReference type="SAM" id="MobiDB-lite"/>
    </source>
</evidence>
<dbReference type="InterPro" id="IPR050453">
    <property type="entry name" value="LIM_Homeobox_TF"/>
</dbReference>
<evidence type="ECO:0000256" key="3">
    <source>
        <dbReference type="ARBA" id="ARBA00022737"/>
    </source>
</evidence>
<keyword evidence="3" id="KW-0677">Repeat</keyword>
<reference evidence="16" key="1">
    <citation type="submission" date="2025-08" db="UniProtKB">
        <authorList>
            <consortium name="RefSeq"/>
        </authorList>
    </citation>
    <scope>IDENTIFICATION</scope>
    <source>
        <tissue evidence="16">Total insect</tissue>
    </source>
</reference>
<feature type="compositionally biased region" description="Basic residues" evidence="12">
    <location>
        <begin position="276"/>
        <end position="285"/>
    </location>
</feature>
<dbReference type="GO" id="GO:0046872">
    <property type="term" value="F:metal ion binding"/>
    <property type="evidence" value="ECO:0007669"/>
    <property type="project" value="UniProtKB-KW"/>
</dbReference>
<dbReference type="InterPro" id="IPR001356">
    <property type="entry name" value="HD"/>
</dbReference>
<evidence type="ECO:0000313" key="15">
    <source>
        <dbReference type="Proteomes" id="UP000515158"/>
    </source>
</evidence>
<dbReference type="FunFam" id="1.10.10.60:FF:000027">
    <property type="entry name" value="LIM/homeobox protein Lhx9"/>
    <property type="match status" value="1"/>
</dbReference>
<dbReference type="CDD" id="cd09377">
    <property type="entry name" value="LIM2_Lhx2_Lhx9"/>
    <property type="match status" value="1"/>
</dbReference>
<evidence type="ECO:0000256" key="5">
    <source>
        <dbReference type="ARBA" id="ARBA00023038"/>
    </source>
</evidence>
<evidence type="ECO:0000259" key="14">
    <source>
        <dbReference type="PROSITE" id="PS50071"/>
    </source>
</evidence>
<keyword evidence="8 9" id="KW-0539">Nucleus</keyword>
<dbReference type="CDD" id="cd09369">
    <property type="entry name" value="LIM1_Lhx2_Lhx9"/>
    <property type="match status" value="1"/>
</dbReference>
<keyword evidence="5 10" id="KW-0440">LIM domain</keyword>
<feature type="compositionally biased region" description="Pro residues" evidence="12">
    <location>
        <begin position="237"/>
        <end position="249"/>
    </location>
</feature>
<dbReference type="SUPFAM" id="SSF46689">
    <property type="entry name" value="Homeodomain-like"/>
    <property type="match status" value="1"/>
</dbReference>
<name>A0A6P8XZN7_THRPL</name>
<feature type="DNA-binding region" description="Homeobox" evidence="9">
    <location>
        <begin position="321"/>
        <end position="380"/>
    </location>
</feature>
<feature type="compositionally biased region" description="Polar residues" evidence="12">
    <location>
        <begin position="1"/>
        <end position="10"/>
    </location>
</feature>
<dbReference type="InterPro" id="IPR001781">
    <property type="entry name" value="Znf_LIM"/>
</dbReference>
<dbReference type="GO" id="GO:0030182">
    <property type="term" value="P:neuron differentiation"/>
    <property type="evidence" value="ECO:0007669"/>
    <property type="project" value="TreeGrafter"/>
</dbReference>
<comment type="subcellular location">
    <subcellularLocation>
        <location evidence="1 9 11">Nucleus</location>
    </subcellularLocation>
</comment>
<evidence type="ECO:0000256" key="4">
    <source>
        <dbReference type="ARBA" id="ARBA00022833"/>
    </source>
</evidence>
<dbReference type="PANTHER" id="PTHR24208">
    <property type="entry name" value="LIM/HOMEOBOX PROTEIN LHX"/>
    <property type="match status" value="1"/>
</dbReference>
<keyword evidence="2 10" id="KW-0479">Metal-binding</keyword>
<dbReference type="OrthoDB" id="9990008at2759"/>
<dbReference type="FunCoup" id="A0A6P8XZN7">
    <property type="interactions" value="499"/>
</dbReference>
<dbReference type="Proteomes" id="UP000515158">
    <property type="component" value="Unplaced"/>
</dbReference>
<dbReference type="GO" id="GO:0005634">
    <property type="term" value="C:nucleus"/>
    <property type="evidence" value="ECO:0007669"/>
    <property type="project" value="UniProtKB-SubCell"/>
</dbReference>
<evidence type="ECO:0000313" key="16">
    <source>
        <dbReference type="RefSeq" id="XP_034232633.1"/>
    </source>
</evidence>
<keyword evidence="4 10" id="KW-0862">Zinc</keyword>
<dbReference type="PROSITE" id="PS50071">
    <property type="entry name" value="HOMEOBOX_2"/>
    <property type="match status" value="1"/>
</dbReference>
<organism evidence="16">
    <name type="scientific">Thrips palmi</name>
    <name type="common">Melon thrips</name>
    <dbReference type="NCBI Taxonomy" id="161013"/>
    <lineage>
        <taxon>Eukaryota</taxon>
        <taxon>Metazoa</taxon>
        <taxon>Ecdysozoa</taxon>
        <taxon>Arthropoda</taxon>
        <taxon>Hexapoda</taxon>
        <taxon>Insecta</taxon>
        <taxon>Pterygota</taxon>
        <taxon>Neoptera</taxon>
        <taxon>Paraneoptera</taxon>
        <taxon>Thysanoptera</taxon>
        <taxon>Terebrantia</taxon>
        <taxon>Thripoidea</taxon>
        <taxon>Thripidae</taxon>
        <taxon>Thrips</taxon>
    </lineage>
</organism>
<dbReference type="InterPro" id="IPR009057">
    <property type="entry name" value="Homeodomain-like_sf"/>
</dbReference>
<feature type="domain" description="Homeobox" evidence="14">
    <location>
        <begin position="319"/>
        <end position="379"/>
    </location>
</feature>
<evidence type="ECO:0000256" key="9">
    <source>
        <dbReference type="PROSITE-ProRule" id="PRU00108"/>
    </source>
</evidence>
<keyword evidence="6 9" id="KW-0238">DNA-binding</keyword>
<evidence type="ECO:0000256" key="1">
    <source>
        <dbReference type="ARBA" id="ARBA00004123"/>
    </source>
</evidence>
<evidence type="ECO:0000256" key="11">
    <source>
        <dbReference type="RuleBase" id="RU000682"/>
    </source>
</evidence>
<dbReference type="InParanoid" id="A0A6P8XZN7"/>
<evidence type="ECO:0000256" key="2">
    <source>
        <dbReference type="ARBA" id="ARBA00022723"/>
    </source>
</evidence>
<evidence type="ECO:0000256" key="8">
    <source>
        <dbReference type="ARBA" id="ARBA00023242"/>
    </source>
</evidence>
<dbReference type="Pfam" id="PF00046">
    <property type="entry name" value="Homeodomain"/>
    <property type="match status" value="1"/>
</dbReference>
<evidence type="ECO:0000256" key="6">
    <source>
        <dbReference type="ARBA" id="ARBA00023125"/>
    </source>
</evidence>
<dbReference type="InterPro" id="IPR017970">
    <property type="entry name" value="Homeobox_CS"/>
</dbReference>
<dbReference type="SUPFAM" id="SSF57716">
    <property type="entry name" value="Glucocorticoid receptor-like (DNA-binding domain)"/>
    <property type="match status" value="2"/>
</dbReference>
<keyword evidence="7 9" id="KW-0371">Homeobox</keyword>
<proteinExistence type="predicted"/>
<dbReference type="Pfam" id="PF00412">
    <property type="entry name" value="LIM"/>
    <property type="match status" value="2"/>
</dbReference>
<dbReference type="GO" id="GO:0000981">
    <property type="term" value="F:DNA-binding transcription factor activity, RNA polymerase II-specific"/>
    <property type="evidence" value="ECO:0007669"/>
    <property type="project" value="InterPro"/>
</dbReference>
<dbReference type="PROSITE" id="PS00027">
    <property type="entry name" value="HOMEOBOX_1"/>
    <property type="match status" value="1"/>
</dbReference>
<sequence length="428" mass="46356">MGVYENQPSQRPGMHWPQPERQQPCVQHAYDPSRDLSPNLPHQASSSASSCSSSSTTPTLRPKQERPCSPASSLAGDGGPASTTTTELEAAGPCAGCGQRISDRFYLLAVDRRWHAACLQCCSCRHALDGEVTCFSRDGNIYCKKDYYRLFGMKRCARCQAAISSSELVMRARELVFHVACFTCALCHSPLSKGDHFGLREGVVLCRLHYETLPPATSPTPSFPPQMPMGPHGPHGPHGPPHGPHGPMPPHHHDPKLPFFNGGVPPVGVVSAGPRQKGRPRKRKPKELEGITAAMGDMGGDSYLDGPFGPGTPGMHGNSRSKRMRTSFKHHQLRTMKSYFAINHNPDAKDLKQLSQKTGLPKRVLQVWFQNARAKWRRLMLKQEGKGGDKCGGDSPGDMDHGFGGSLGGAPGGPHSPQFILGGSPLEC</sequence>
<dbReference type="Gene3D" id="2.10.110.10">
    <property type="entry name" value="Cysteine Rich Protein"/>
    <property type="match status" value="2"/>
</dbReference>
<feature type="domain" description="LIM zinc-binding" evidence="13">
    <location>
        <begin position="92"/>
        <end position="153"/>
    </location>
</feature>
<evidence type="ECO:0000256" key="7">
    <source>
        <dbReference type="ARBA" id="ARBA00023155"/>
    </source>
</evidence>
<dbReference type="SMART" id="SM00132">
    <property type="entry name" value="LIM"/>
    <property type="match status" value="2"/>
</dbReference>
<dbReference type="SMART" id="SM00389">
    <property type="entry name" value="HOX"/>
    <property type="match status" value="1"/>
</dbReference>
<dbReference type="PANTHER" id="PTHR24208:SF168">
    <property type="entry name" value="PROTEIN APTEROUS"/>
    <property type="match status" value="1"/>
</dbReference>
<feature type="region of interest" description="Disordered" evidence="12">
    <location>
        <begin position="384"/>
        <end position="428"/>
    </location>
</feature>
<dbReference type="RefSeq" id="XP_034232633.1">
    <property type="nucleotide sequence ID" value="XM_034376742.1"/>
</dbReference>
<gene>
    <name evidence="16" type="primary">LOC117640323</name>
</gene>
<dbReference type="FunFam" id="2.10.110.10:FF:000033">
    <property type="entry name" value="LIM/homeobox protein Lhx9 isoform X2"/>
    <property type="match status" value="1"/>
</dbReference>